<feature type="domain" description="Creatinase N-terminal" evidence="5">
    <location>
        <begin position="6"/>
        <end position="133"/>
    </location>
</feature>
<dbReference type="Pfam" id="PF00557">
    <property type="entry name" value="Peptidase_M24"/>
    <property type="match status" value="1"/>
</dbReference>
<evidence type="ECO:0000259" key="5">
    <source>
        <dbReference type="Pfam" id="PF01321"/>
    </source>
</evidence>
<keyword evidence="1 3" id="KW-0479">Metal-binding</keyword>
<dbReference type="InterPro" id="IPR000994">
    <property type="entry name" value="Pept_M24"/>
</dbReference>
<gene>
    <name evidence="6" type="ORF">ENM46_00550</name>
</gene>
<dbReference type="Pfam" id="PF01321">
    <property type="entry name" value="Creatinase_N"/>
    <property type="match status" value="1"/>
</dbReference>
<evidence type="ECO:0000313" key="6">
    <source>
        <dbReference type="EMBL" id="HHR33419.1"/>
    </source>
</evidence>
<accession>A0A7C5U256</accession>
<dbReference type="AlphaFoldDB" id="A0A7C5U256"/>
<dbReference type="EMBL" id="DRXW01000038">
    <property type="protein sequence ID" value="HHR33419.1"/>
    <property type="molecule type" value="Genomic_DNA"/>
</dbReference>
<dbReference type="PANTHER" id="PTHR46112:SF3">
    <property type="entry name" value="AMINOPEPTIDASE YPDF"/>
    <property type="match status" value="1"/>
</dbReference>
<evidence type="ECO:0000256" key="1">
    <source>
        <dbReference type="ARBA" id="ARBA00022723"/>
    </source>
</evidence>
<evidence type="ECO:0000256" key="3">
    <source>
        <dbReference type="RuleBase" id="RU000590"/>
    </source>
</evidence>
<keyword evidence="2" id="KW-0378">Hydrolase</keyword>
<proteinExistence type="inferred from homology"/>
<dbReference type="CDD" id="cd01092">
    <property type="entry name" value="APP-like"/>
    <property type="match status" value="1"/>
</dbReference>
<dbReference type="PROSITE" id="PS00491">
    <property type="entry name" value="PROLINE_PEPTIDASE"/>
    <property type="match status" value="1"/>
</dbReference>
<evidence type="ECO:0000259" key="4">
    <source>
        <dbReference type="Pfam" id="PF00557"/>
    </source>
</evidence>
<protein>
    <submittedName>
        <fullName evidence="6">Aminopeptidase P family protein</fullName>
    </submittedName>
</protein>
<dbReference type="Gene3D" id="3.40.350.10">
    <property type="entry name" value="Creatinase/prolidase N-terminal domain"/>
    <property type="match status" value="1"/>
</dbReference>
<dbReference type="Gene3D" id="3.90.230.10">
    <property type="entry name" value="Creatinase/methionine aminopeptidase superfamily"/>
    <property type="match status" value="1"/>
</dbReference>
<dbReference type="InterPro" id="IPR050659">
    <property type="entry name" value="Peptidase_M24B"/>
</dbReference>
<dbReference type="InterPro" id="IPR029149">
    <property type="entry name" value="Creatin/AminoP/Spt16_N"/>
</dbReference>
<keyword evidence="6" id="KW-0031">Aminopeptidase</keyword>
<dbReference type="PANTHER" id="PTHR46112">
    <property type="entry name" value="AMINOPEPTIDASE"/>
    <property type="match status" value="1"/>
</dbReference>
<keyword evidence="6" id="KW-0645">Protease</keyword>
<sequence length="360" mass="40474">MTKHLEEVKSKIFEKDIDALIVLNVEGSNRVTTRYLSGFTGSFSALLITPRRHIIITDSRYWTQVKQESDFELVKYIPPRTFLETVAELIASLDLRKVAIEKDRVSAGYFESLSSKVNAQFEDVSNLIVEVRAKKSEDEIEKMKVAVEIAESAFKKMLEIAKPGMKEYELAAYLEYQMKLLGAEDIAFESIIASGYRGALPHGKASDKVIEKGEPVVVDWGARYQGYNSDLTRVFCIGEPSDKVKQVHRIVYEAQQKALEVIKAGVTGKEVDSIARNHITESGYGEYFGHGLGHGLGLEVHENPSLSFRYDKPLEVGHVVTVEPGIYLENEFGIRIEEDVVVREEGCQILTTLPRELIII</sequence>
<dbReference type="SUPFAM" id="SSF53092">
    <property type="entry name" value="Creatinase/prolidase N-terminal domain"/>
    <property type="match status" value="1"/>
</dbReference>
<dbReference type="GO" id="GO:0004177">
    <property type="term" value="F:aminopeptidase activity"/>
    <property type="evidence" value="ECO:0007669"/>
    <property type="project" value="UniProtKB-KW"/>
</dbReference>
<evidence type="ECO:0000256" key="2">
    <source>
        <dbReference type="ARBA" id="ARBA00022801"/>
    </source>
</evidence>
<dbReference type="InterPro" id="IPR036005">
    <property type="entry name" value="Creatinase/aminopeptidase-like"/>
</dbReference>
<feature type="domain" description="Peptidase M24" evidence="4">
    <location>
        <begin position="141"/>
        <end position="344"/>
    </location>
</feature>
<organism evidence="6">
    <name type="scientific">Fervidobacterium nodosum</name>
    <dbReference type="NCBI Taxonomy" id="2424"/>
    <lineage>
        <taxon>Bacteria</taxon>
        <taxon>Thermotogati</taxon>
        <taxon>Thermotogota</taxon>
        <taxon>Thermotogae</taxon>
        <taxon>Thermotogales</taxon>
        <taxon>Fervidobacteriaceae</taxon>
        <taxon>Fervidobacterium</taxon>
    </lineage>
</organism>
<dbReference type="SUPFAM" id="SSF55920">
    <property type="entry name" value="Creatinase/aminopeptidase"/>
    <property type="match status" value="1"/>
</dbReference>
<dbReference type="GO" id="GO:0046872">
    <property type="term" value="F:metal ion binding"/>
    <property type="evidence" value="ECO:0007669"/>
    <property type="project" value="UniProtKB-KW"/>
</dbReference>
<name>A0A7C5U256_9BACT</name>
<reference evidence="6" key="1">
    <citation type="journal article" date="2020" name="mSystems">
        <title>Genome- and Community-Level Interaction Insights into Carbon Utilization and Element Cycling Functions of Hydrothermarchaeota in Hydrothermal Sediment.</title>
        <authorList>
            <person name="Zhou Z."/>
            <person name="Liu Y."/>
            <person name="Xu W."/>
            <person name="Pan J."/>
            <person name="Luo Z.H."/>
            <person name="Li M."/>
        </authorList>
    </citation>
    <scope>NUCLEOTIDE SEQUENCE [LARGE SCALE GENOMIC DNA]</scope>
    <source>
        <strain evidence="6">SpSt-1088</strain>
    </source>
</reference>
<comment type="caution">
    <text evidence="6">The sequence shown here is derived from an EMBL/GenBank/DDBJ whole genome shotgun (WGS) entry which is preliminary data.</text>
</comment>
<dbReference type="InterPro" id="IPR000587">
    <property type="entry name" value="Creatinase_N"/>
</dbReference>
<dbReference type="InterPro" id="IPR001131">
    <property type="entry name" value="Peptidase_M24B_aminopep-P_CS"/>
</dbReference>
<comment type="similarity">
    <text evidence="3">Belongs to the peptidase M24B family.</text>
</comment>